<evidence type="ECO:0000313" key="2">
    <source>
        <dbReference type="Proteomes" id="UP001473302"/>
    </source>
</evidence>
<reference evidence="1 2" key="1">
    <citation type="submission" date="2024-04" db="EMBL/GenBank/DDBJ databases">
        <title>genome sequences of Mucor flavus KT1a and Helicostylum pulchrum KT1b strains isolated from the surface of a dry-aged beef.</title>
        <authorList>
            <person name="Toyotome T."/>
            <person name="Hosono M."/>
            <person name="Torimaru M."/>
            <person name="Fukuda K."/>
            <person name="Mikami N."/>
        </authorList>
    </citation>
    <scope>NUCLEOTIDE SEQUENCE [LARGE SCALE GENOMIC DNA]</scope>
    <source>
        <strain evidence="1 2">KT1a</strain>
    </source>
</reference>
<evidence type="ECO:0000313" key="1">
    <source>
        <dbReference type="EMBL" id="GAA5815384.1"/>
    </source>
</evidence>
<comment type="caution">
    <text evidence="1">The sequence shown here is derived from an EMBL/GenBank/DDBJ whole genome shotgun (WGS) entry which is preliminary data.</text>
</comment>
<proteinExistence type="predicted"/>
<organism evidence="1 2">
    <name type="scientific">Mucor flavus</name>
    <dbReference type="NCBI Taxonomy" id="439312"/>
    <lineage>
        <taxon>Eukaryota</taxon>
        <taxon>Fungi</taxon>
        <taxon>Fungi incertae sedis</taxon>
        <taxon>Mucoromycota</taxon>
        <taxon>Mucoromycotina</taxon>
        <taxon>Mucoromycetes</taxon>
        <taxon>Mucorales</taxon>
        <taxon>Mucorineae</taxon>
        <taxon>Mucoraceae</taxon>
        <taxon>Mucor</taxon>
    </lineage>
</organism>
<dbReference type="EMBL" id="BAABUK010000025">
    <property type="protein sequence ID" value="GAA5815384.1"/>
    <property type="molecule type" value="Genomic_DNA"/>
</dbReference>
<accession>A0ABP9Z8J5</accession>
<gene>
    <name evidence="1" type="ORF">MFLAVUS_008892</name>
</gene>
<protein>
    <submittedName>
        <fullName evidence="1">Uncharacterized protein</fullName>
    </submittedName>
</protein>
<dbReference type="Proteomes" id="UP001473302">
    <property type="component" value="Unassembled WGS sequence"/>
</dbReference>
<sequence length="105" mass="11921">MEKRVCTKFKEHPRDLANCLASLDETVNKRKASLRSNDKNELKKQKSGGEVDINTLSEIDNVLFNDNNISVGTIIKRKAVKLFNDGTPANSRDYKLWNKVVLICI</sequence>
<name>A0ABP9Z8J5_9FUNG</name>
<keyword evidence="2" id="KW-1185">Reference proteome</keyword>